<feature type="compositionally biased region" description="Polar residues" evidence="1">
    <location>
        <begin position="76"/>
        <end position="91"/>
    </location>
</feature>
<feature type="region of interest" description="Disordered" evidence="1">
    <location>
        <begin position="715"/>
        <end position="775"/>
    </location>
</feature>
<feature type="region of interest" description="Disordered" evidence="1">
    <location>
        <begin position="820"/>
        <end position="846"/>
    </location>
</feature>
<feature type="region of interest" description="Disordered" evidence="1">
    <location>
        <begin position="665"/>
        <end position="689"/>
    </location>
</feature>
<proteinExistence type="predicted"/>
<feature type="compositionally biased region" description="Acidic residues" evidence="1">
    <location>
        <begin position="387"/>
        <end position="396"/>
    </location>
</feature>
<name>A0ABR1QQD8_9PEZI</name>
<feature type="region of interest" description="Disordered" evidence="1">
    <location>
        <begin position="918"/>
        <end position="942"/>
    </location>
</feature>
<feature type="compositionally biased region" description="Low complexity" evidence="1">
    <location>
        <begin position="503"/>
        <end position="514"/>
    </location>
</feature>
<feature type="compositionally biased region" description="Basic and acidic residues" evidence="1">
    <location>
        <begin position="666"/>
        <end position="677"/>
    </location>
</feature>
<accession>A0ABR1QQD8</accession>
<organism evidence="2 3">
    <name type="scientific">Apiospora aurea</name>
    <dbReference type="NCBI Taxonomy" id="335848"/>
    <lineage>
        <taxon>Eukaryota</taxon>
        <taxon>Fungi</taxon>
        <taxon>Dikarya</taxon>
        <taxon>Ascomycota</taxon>
        <taxon>Pezizomycotina</taxon>
        <taxon>Sordariomycetes</taxon>
        <taxon>Xylariomycetidae</taxon>
        <taxon>Amphisphaeriales</taxon>
        <taxon>Apiosporaceae</taxon>
        <taxon>Apiospora</taxon>
    </lineage>
</organism>
<evidence type="ECO:0008006" key="4">
    <source>
        <dbReference type="Google" id="ProtNLM"/>
    </source>
</evidence>
<gene>
    <name evidence="2" type="ORF">PG986_002993</name>
</gene>
<feature type="compositionally biased region" description="Low complexity" evidence="1">
    <location>
        <begin position="575"/>
        <end position="591"/>
    </location>
</feature>
<feature type="region of interest" description="Disordered" evidence="1">
    <location>
        <begin position="176"/>
        <end position="252"/>
    </location>
</feature>
<keyword evidence="3" id="KW-1185">Reference proteome</keyword>
<dbReference type="EMBL" id="JAQQWE010000002">
    <property type="protein sequence ID" value="KAK7962168.1"/>
    <property type="molecule type" value="Genomic_DNA"/>
</dbReference>
<evidence type="ECO:0000313" key="2">
    <source>
        <dbReference type="EMBL" id="KAK7962168.1"/>
    </source>
</evidence>
<feature type="compositionally biased region" description="Polar residues" evidence="1">
    <location>
        <begin position="552"/>
        <end position="565"/>
    </location>
</feature>
<feature type="compositionally biased region" description="Polar residues" evidence="1">
    <location>
        <begin position="611"/>
        <end position="623"/>
    </location>
</feature>
<feature type="compositionally biased region" description="Low complexity" evidence="1">
    <location>
        <begin position="717"/>
        <end position="727"/>
    </location>
</feature>
<evidence type="ECO:0000256" key="1">
    <source>
        <dbReference type="SAM" id="MobiDB-lite"/>
    </source>
</evidence>
<dbReference type="GeneID" id="92072277"/>
<feature type="region of interest" description="Disordered" evidence="1">
    <location>
        <begin position="379"/>
        <end position="461"/>
    </location>
</feature>
<comment type="caution">
    <text evidence="2">The sequence shown here is derived from an EMBL/GenBank/DDBJ whole genome shotgun (WGS) entry which is preliminary data.</text>
</comment>
<feature type="compositionally biased region" description="Polar residues" evidence="1">
    <location>
        <begin position="930"/>
        <end position="942"/>
    </location>
</feature>
<protein>
    <recommendedName>
        <fullName evidence="4">Proteophosphoglycan ppg4</fullName>
    </recommendedName>
</protein>
<feature type="region of interest" description="Disordered" evidence="1">
    <location>
        <begin position="1"/>
        <end position="121"/>
    </location>
</feature>
<evidence type="ECO:0000313" key="3">
    <source>
        <dbReference type="Proteomes" id="UP001391051"/>
    </source>
</evidence>
<reference evidence="2 3" key="1">
    <citation type="submission" date="2023-01" db="EMBL/GenBank/DDBJ databases">
        <title>Analysis of 21 Apiospora genomes using comparative genomics revels a genus with tremendous synthesis potential of carbohydrate active enzymes and secondary metabolites.</title>
        <authorList>
            <person name="Sorensen T."/>
        </authorList>
    </citation>
    <scope>NUCLEOTIDE SEQUENCE [LARGE SCALE GENOMIC DNA]</scope>
    <source>
        <strain evidence="2 3">CBS 24483</strain>
    </source>
</reference>
<feature type="compositionally biased region" description="Polar residues" evidence="1">
    <location>
        <begin position="23"/>
        <end position="37"/>
    </location>
</feature>
<feature type="compositionally biased region" description="Pro residues" evidence="1">
    <location>
        <begin position="48"/>
        <end position="57"/>
    </location>
</feature>
<dbReference type="RefSeq" id="XP_066704279.1">
    <property type="nucleotide sequence ID" value="XM_066839215.1"/>
</dbReference>
<feature type="compositionally biased region" description="Polar residues" evidence="1">
    <location>
        <begin position="441"/>
        <end position="461"/>
    </location>
</feature>
<feature type="compositionally biased region" description="Basic and acidic residues" evidence="1">
    <location>
        <begin position="398"/>
        <end position="413"/>
    </location>
</feature>
<feature type="compositionally biased region" description="Basic and acidic residues" evidence="1">
    <location>
        <begin position="523"/>
        <end position="533"/>
    </location>
</feature>
<dbReference type="Proteomes" id="UP001391051">
    <property type="component" value="Unassembled WGS sequence"/>
</dbReference>
<sequence>MGNVPSSESPEGGRMAPHKLSKPRTTNVTTAGLTSSVPHGASLSSSPVPMPPMPPLPHAGDFDQTEPAARPEGASRTLSVKSIFRSRSSKGVTKRPGRTNSVGPLMPSPSPVPSTRPTRANSMVVDGSGHYAQTAGWPTTGASSFNYDPTSYEAKRLSYLMETPIYIEDLSMMSDTQTTGSRRNSHSEANPAYSSTAAVPRASSDMSLYTPMRRRSLLTPGLATRASPTPPVPRKSRNRYSMPSTPSRRDSFDGLEIGMFAMRPSSAVQPESIPRAATPSDDEYAQTGAFKLGTLRITNGSPVTSPSSHVEAESSLASGIKKDQDYFQQPRIPELGAEPSKIEEGTLHATHLTPGYLPQICVSPIRLDEVKMEDVEGLQTTSKTTAVEDDLFEVEQPDSPKAEVLDVRVDPSAKSHPRPKLAAGAKHSKDIGRSDSGVVASPTSECSQQSLSKADSGYSSNVSLRSFSKPLAAKKAELASKSALDTPPDTPHKESAVLQMPMSASPDLVDSSSSREGTPPLVQEKEQQKDTPGRHNMWSRGRTAFSKRVKNSAPSAINPHSQISALQAPEPSPLSPTSSIMSRSSLSSITRRNGKLHRFLSSGRKPHEAQAPSQPEETDVPTASQAVEASFADHVGPLPLPRKRWDLRAEPSKETLGTIMSVGSAEFDHSPTSHREVVVPSTRKPRNDGQCTATSAALQSATKPTVRKHVPICKSMTTPQQPSSTSPLATAMSPEPEATAVPPKQVSAVGGRLRTATTSSLARSGLRKSHVRQRSSTLNAQIEKDLSMRYSVSSNITSNVAANEVPPVSQAEIANKRIRSPPPVSMRTRNNGDFVKPPTRAQSTPPAAMRQLLSRKPSREVIQSYPSVVSQEPSREAIHGYPPVAEAYRGCAPVSPTMPHLNRRLSVVVNTESGSFRRPNWDVQPEHHSGTCSGTSSVDQSRHNSLTSQTNAQMRVIARPKLVPLHHRYSYDGYSLQQFRANGDAVLPETEEILIRDNGPYPSMLHKDGQEYVTDPWSGRPMPQVLGNQGRYPPYVPRGHFRNRSMGADQHPAPYRVLHSYNSPAYKNAPIWG</sequence>
<feature type="region of interest" description="Disordered" evidence="1">
    <location>
        <begin position="502"/>
        <end position="623"/>
    </location>
</feature>